<evidence type="ECO:0000313" key="2">
    <source>
        <dbReference type="EMBL" id="KAJ8406484.1"/>
    </source>
</evidence>
<protein>
    <submittedName>
        <fullName evidence="2">Uncharacterized protein</fullName>
    </submittedName>
</protein>
<dbReference type="Proteomes" id="UP001221898">
    <property type="component" value="Unassembled WGS sequence"/>
</dbReference>
<dbReference type="EMBL" id="JAINUG010000043">
    <property type="protein sequence ID" value="KAJ8406484.1"/>
    <property type="molecule type" value="Genomic_DNA"/>
</dbReference>
<reference evidence="2" key="1">
    <citation type="journal article" date="2023" name="Science">
        <title>Genome structures resolve the early diversification of teleost fishes.</title>
        <authorList>
            <person name="Parey E."/>
            <person name="Louis A."/>
            <person name="Montfort J."/>
            <person name="Bouchez O."/>
            <person name="Roques C."/>
            <person name="Iampietro C."/>
            <person name="Lluch J."/>
            <person name="Castinel A."/>
            <person name="Donnadieu C."/>
            <person name="Desvignes T."/>
            <person name="Floi Bucao C."/>
            <person name="Jouanno E."/>
            <person name="Wen M."/>
            <person name="Mejri S."/>
            <person name="Dirks R."/>
            <person name="Jansen H."/>
            <person name="Henkel C."/>
            <person name="Chen W.J."/>
            <person name="Zahm M."/>
            <person name="Cabau C."/>
            <person name="Klopp C."/>
            <person name="Thompson A.W."/>
            <person name="Robinson-Rechavi M."/>
            <person name="Braasch I."/>
            <person name="Lecointre G."/>
            <person name="Bobe J."/>
            <person name="Postlethwait J.H."/>
            <person name="Berthelot C."/>
            <person name="Roest Crollius H."/>
            <person name="Guiguen Y."/>
        </authorList>
    </citation>
    <scope>NUCLEOTIDE SEQUENCE</scope>
    <source>
        <strain evidence="2">NC1722</strain>
    </source>
</reference>
<evidence type="ECO:0000256" key="1">
    <source>
        <dbReference type="SAM" id="MobiDB-lite"/>
    </source>
</evidence>
<name>A0AAD7WS97_9TELE</name>
<proteinExistence type="predicted"/>
<comment type="caution">
    <text evidence="2">The sequence shown here is derived from an EMBL/GenBank/DDBJ whole genome shotgun (WGS) entry which is preliminary data.</text>
</comment>
<dbReference type="AlphaFoldDB" id="A0AAD7WS97"/>
<sequence>MMWIAQELTGLMRTIGCWSAKCALNWPTSTGRPRVVSFTSNGRKALSMSFMNRATRRQAWDFLSAPSWTVPLHSWPSCRSPSSPTSWGRSAARTTLQACCPETGSMTRREVGMKRRRRRRKEMTQKQRTRSWMTNLNQKEENDNGGGGCSAASCST</sequence>
<keyword evidence="3" id="KW-1185">Reference proteome</keyword>
<gene>
    <name evidence="2" type="ORF">AAFF_G00300580</name>
</gene>
<feature type="region of interest" description="Disordered" evidence="1">
    <location>
        <begin position="114"/>
        <end position="156"/>
    </location>
</feature>
<accession>A0AAD7WS97</accession>
<evidence type="ECO:0000313" key="3">
    <source>
        <dbReference type="Proteomes" id="UP001221898"/>
    </source>
</evidence>
<organism evidence="2 3">
    <name type="scientific">Aldrovandia affinis</name>
    <dbReference type="NCBI Taxonomy" id="143900"/>
    <lineage>
        <taxon>Eukaryota</taxon>
        <taxon>Metazoa</taxon>
        <taxon>Chordata</taxon>
        <taxon>Craniata</taxon>
        <taxon>Vertebrata</taxon>
        <taxon>Euteleostomi</taxon>
        <taxon>Actinopterygii</taxon>
        <taxon>Neopterygii</taxon>
        <taxon>Teleostei</taxon>
        <taxon>Notacanthiformes</taxon>
        <taxon>Halosauridae</taxon>
        <taxon>Aldrovandia</taxon>
    </lineage>
</organism>